<accession>A0AAU9IG87</accession>
<keyword evidence="6" id="KW-0521">NADP</keyword>
<dbReference type="SUPFAM" id="SSF56399">
    <property type="entry name" value="ADP-ribosylation"/>
    <property type="match status" value="1"/>
</dbReference>
<evidence type="ECO:0000256" key="6">
    <source>
        <dbReference type="RuleBase" id="RU361228"/>
    </source>
</evidence>
<evidence type="ECO:0000256" key="4">
    <source>
        <dbReference type="ARBA" id="ARBA00022695"/>
    </source>
</evidence>
<name>A0AAU9IG87_9CILI</name>
<evidence type="ECO:0000313" key="7">
    <source>
        <dbReference type="EMBL" id="CAG9313940.1"/>
    </source>
</evidence>
<organism evidence="7 8">
    <name type="scientific">Blepharisma stoltei</name>
    <dbReference type="NCBI Taxonomy" id="1481888"/>
    <lineage>
        <taxon>Eukaryota</taxon>
        <taxon>Sar</taxon>
        <taxon>Alveolata</taxon>
        <taxon>Ciliophora</taxon>
        <taxon>Postciliodesmatophora</taxon>
        <taxon>Heterotrichea</taxon>
        <taxon>Heterotrichida</taxon>
        <taxon>Blepharismidae</taxon>
        <taxon>Blepharisma</taxon>
    </lineage>
</organism>
<sequence length="614" mass="70519">MMDRYKIVWQHPDIKKPENRDWPQRFFFAHEVKVFSDIGEAADFFATTSDNWILLISGSNGYELANRVYNSPNLLGIVIFIGPDPYDMEWAQNFPLIKVIKGFGFKPALDEIKNIWNRYVTSSALQAVPNPSAAVGQLISAINPNHSSESQVKAKKNYYHWQDELEMGFLQLCKLTMKTSQINRQAVFNELLCLLQSQNKRAKLENKYSRYPNDLLKSFVTVYSSNLIYNQLNDCYASNNYKSVVNITTACVLQLKDRYELKLPPGRVLYRGANIPEEDLKSYQVGKTGFWSAFTSTSKERAVARSPAFGGNVLFRIQLSKKNAHPHMCIEDWSVYPDEKEVLLLPYFPLVIKSIQLKQSSGGNYTEIKVKQDKNHPSLAFNNEILINYWRGRIENEISIPVNNYCQRIREKVANSVDLLLYFKSAGWEHEDVPQFEKDLRNVIKNCYNKNKACIEESMKSSEDSSSLFTYWGVMKSDIEDSIIDHITANIEKVFEFEFERIKKNIVKIISNQAFTSFYIPHQTLKEATSSIFHYAGGVSFTAQPKALLEEFKKGDSGGYLDTFINAIVKIMKSAVMIYENSIKLTTEKLRGELRSQLETLEGEIKRSLESVLL</sequence>
<keyword evidence="8" id="KW-1185">Reference proteome</keyword>
<comment type="caution">
    <text evidence="7">The sequence shown here is derived from an EMBL/GenBank/DDBJ whole genome shotgun (WGS) entry which is preliminary data.</text>
</comment>
<dbReference type="GO" id="GO:0106274">
    <property type="term" value="F:NAD+-protein-arginine ADP-ribosyltransferase activity"/>
    <property type="evidence" value="ECO:0007669"/>
    <property type="project" value="UniProtKB-EC"/>
</dbReference>
<dbReference type="InterPro" id="IPR000768">
    <property type="entry name" value="ART"/>
</dbReference>
<dbReference type="AlphaFoldDB" id="A0AAU9IG87"/>
<keyword evidence="3 6" id="KW-0808">Transferase</keyword>
<proteinExistence type="inferred from homology"/>
<evidence type="ECO:0000256" key="1">
    <source>
        <dbReference type="ARBA" id="ARBA00009558"/>
    </source>
</evidence>
<reference evidence="7" key="1">
    <citation type="submission" date="2021-09" db="EMBL/GenBank/DDBJ databases">
        <authorList>
            <consortium name="AG Swart"/>
            <person name="Singh M."/>
            <person name="Singh A."/>
            <person name="Seah K."/>
            <person name="Emmerich C."/>
        </authorList>
    </citation>
    <scope>NUCLEOTIDE SEQUENCE</scope>
    <source>
        <strain evidence="7">ATCC30299</strain>
    </source>
</reference>
<dbReference type="GO" id="GO:0016779">
    <property type="term" value="F:nucleotidyltransferase activity"/>
    <property type="evidence" value="ECO:0007669"/>
    <property type="project" value="UniProtKB-KW"/>
</dbReference>
<dbReference type="PROSITE" id="PS51996">
    <property type="entry name" value="TR_MART"/>
    <property type="match status" value="1"/>
</dbReference>
<dbReference type="EC" id="2.4.2.31" evidence="6"/>
<protein>
    <recommendedName>
        <fullName evidence="6">NAD(P)(+)--arginine ADP-ribosyltransferase</fullName>
        <ecNumber evidence="6">2.4.2.31</ecNumber>
    </recommendedName>
    <alternativeName>
        <fullName evidence="6">Mono(ADP-ribosyl)transferase</fullName>
    </alternativeName>
</protein>
<comment type="catalytic activity">
    <reaction evidence="5 6">
        <text>L-arginyl-[protein] + NAD(+) = N(omega)-(ADP-D-ribosyl)-L-arginyl-[protein] + nicotinamide + H(+)</text>
        <dbReference type="Rhea" id="RHEA:19149"/>
        <dbReference type="Rhea" id="RHEA-COMP:10532"/>
        <dbReference type="Rhea" id="RHEA-COMP:15087"/>
        <dbReference type="ChEBI" id="CHEBI:15378"/>
        <dbReference type="ChEBI" id="CHEBI:17154"/>
        <dbReference type="ChEBI" id="CHEBI:29965"/>
        <dbReference type="ChEBI" id="CHEBI:57540"/>
        <dbReference type="ChEBI" id="CHEBI:142554"/>
        <dbReference type="EC" id="2.4.2.31"/>
    </reaction>
</comment>
<dbReference type="Pfam" id="PF01129">
    <property type="entry name" value="ART"/>
    <property type="match status" value="1"/>
</dbReference>
<gene>
    <name evidence="7" type="ORF">BSTOLATCC_MIC9741</name>
</gene>
<dbReference type="EMBL" id="CAJZBQ010000011">
    <property type="protein sequence ID" value="CAG9313940.1"/>
    <property type="molecule type" value="Genomic_DNA"/>
</dbReference>
<dbReference type="Gene3D" id="3.90.176.10">
    <property type="entry name" value="Toxin ADP-ribosyltransferase, Chain A, domain 1"/>
    <property type="match status" value="1"/>
</dbReference>
<evidence type="ECO:0000256" key="3">
    <source>
        <dbReference type="ARBA" id="ARBA00022679"/>
    </source>
</evidence>
<evidence type="ECO:0000256" key="2">
    <source>
        <dbReference type="ARBA" id="ARBA00022676"/>
    </source>
</evidence>
<keyword evidence="4" id="KW-0548">Nucleotidyltransferase</keyword>
<dbReference type="Proteomes" id="UP001162131">
    <property type="component" value="Unassembled WGS sequence"/>
</dbReference>
<comment type="similarity">
    <text evidence="1 6">Belongs to the Arg-specific ADP-ribosyltransferase family.</text>
</comment>
<evidence type="ECO:0000256" key="5">
    <source>
        <dbReference type="ARBA" id="ARBA00047597"/>
    </source>
</evidence>
<evidence type="ECO:0000313" key="8">
    <source>
        <dbReference type="Proteomes" id="UP001162131"/>
    </source>
</evidence>
<keyword evidence="2 6" id="KW-0328">Glycosyltransferase</keyword>
<keyword evidence="6" id="KW-0520">NAD</keyword>